<protein>
    <recommendedName>
        <fullName evidence="4">succinate dehydrogenase</fullName>
        <ecNumber evidence="4">1.3.5.1</ecNumber>
    </recommendedName>
</protein>
<dbReference type="InterPro" id="IPR004489">
    <property type="entry name" value="Succ_DH/fum_Rdtase_Fe-S"/>
</dbReference>
<keyword evidence="12" id="KW-0003">3Fe-4S</keyword>
<comment type="similarity">
    <text evidence="3">Belongs to the succinate dehydrogenase/fumarate reductase iron-sulfur protein family.</text>
</comment>
<keyword evidence="16" id="KW-1185">Reference proteome</keyword>
<dbReference type="GO" id="GO:0051539">
    <property type="term" value="F:4 iron, 4 sulfur cluster binding"/>
    <property type="evidence" value="ECO:0007669"/>
    <property type="project" value="UniProtKB-KW"/>
</dbReference>
<evidence type="ECO:0000256" key="11">
    <source>
        <dbReference type="ARBA" id="ARBA00023014"/>
    </source>
</evidence>
<comment type="cofactor">
    <cofactor evidence="13">
        <name>[2Fe-2S] cluster</name>
        <dbReference type="ChEBI" id="CHEBI:190135"/>
    </cofactor>
</comment>
<name>A7NNJ4_ROSCS</name>
<dbReference type="HOGENOM" id="CLU_044838_3_3_0"/>
<evidence type="ECO:0000256" key="3">
    <source>
        <dbReference type="ARBA" id="ARBA00009433"/>
    </source>
</evidence>
<feature type="domain" description="4Fe-4S ferredoxin-type" evidence="14">
    <location>
        <begin position="150"/>
        <end position="180"/>
    </location>
</feature>
<proteinExistence type="inferred from homology"/>
<dbReference type="Gene3D" id="1.10.1060.10">
    <property type="entry name" value="Alpha-helical ferredoxin"/>
    <property type="match status" value="1"/>
</dbReference>
<organism evidence="15 16">
    <name type="scientific">Roseiflexus castenholzii (strain DSM 13941 / HLO8)</name>
    <dbReference type="NCBI Taxonomy" id="383372"/>
    <lineage>
        <taxon>Bacteria</taxon>
        <taxon>Bacillati</taxon>
        <taxon>Chloroflexota</taxon>
        <taxon>Chloroflexia</taxon>
        <taxon>Chloroflexales</taxon>
        <taxon>Roseiflexineae</taxon>
        <taxon>Roseiflexaceae</taxon>
        <taxon>Roseiflexus</taxon>
    </lineage>
</organism>
<keyword evidence="6" id="KW-0816">Tricarboxylic acid cycle</keyword>
<keyword evidence="8" id="KW-0479">Metal-binding</keyword>
<sequence length="249" mass="26945">MNLTLHVWRQKNAQSEGRFVTYQAKNIIPDMSFLEMLDVVNQELIMKGEEPIAFEHDCREGICGSCGMVINGYPHGGHRGTTACQLHMRHFKDGDTITIEPWRARAFPVMKDLIVDRSAFDRIIQAGGFISANTGVAQDANAILVPKQNADAAMDAAACIGCGACVAACPNASAMLFTAAKIAHLGLLPQGQPERYTRVVRMVEQMDKEGFGGCTNIGECAAACPKVIPLDVIARMNRDLLVAKIKGVG</sequence>
<dbReference type="GO" id="GO:0008177">
    <property type="term" value="F:succinate dehydrogenase (quinone) activity"/>
    <property type="evidence" value="ECO:0007669"/>
    <property type="project" value="UniProtKB-EC"/>
</dbReference>
<accession>A7NNJ4</accession>
<dbReference type="EC" id="1.3.5.1" evidence="4"/>
<dbReference type="Pfam" id="PF13183">
    <property type="entry name" value="Fer4_8"/>
    <property type="match status" value="1"/>
</dbReference>
<dbReference type="EMBL" id="CP000804">
    <property type="protein sequence ID" value="ABU59135.1"/>
    <property type="molecule type" value="Genomic_DNA"/>
</dbReference>
<dbReference type="Proteomes" id="UP000000263">
    <property type="component" value="Chromosome"/>
</dbReference>
<dbReference type="PANTHER" id="PTHR11921">
    <property type="entry name" value="SUCCINATE DEHYDROGENASE IRON-SULFUR PROTEIN"/>
    <property type="match status" value="1"/>
</dbReference>
<evidence type="ECO:0000256" key="7">
    <source>
        <dbReference type="ARBA" id="ARBA00022714"/>
    </source>
</evidence>
<dbReference type="NCBIfam" id="NF005746">
    <property type="entry name" value="PRK07570.1"/>
    <property type="match status" value="1"/>
</dbReference>
<evidence type="ECO:0000256" key="13">
    <source>
        <dbReference type="ARBA" id="ARBA00034078"/>
    </source>
</evidence>
<dbReference type="InterPro" id="IPR025192">
    <property type="entry name" value="Succ_DH/fum_Rdtase_N"/>
</dbReference>
<keyword evidence="7" id="KW-0001">2Fe-2S</keyword>
<dbReference type="Pfam" id="PF13085">
    <property type="entry name" value="Fer2_3"/>
    <property type="match status" value="1"/>
</dbReference>
<evidence type="ECO:0000313" key="16">
    <source>
        <dbReference type="Proteomes" id="UP000000263"/>
    </source>
</evidence>
<dbReference type="InterPro" id="IPR009051">
    <property type="entry name" value="Helical_ferredxn"/>
</dbReference>
<dbReference type="GO" id="GO:0051537">
    <property type="term" value="F:2 iron, 2 sulfur cluster binding"/>
    <property type="evidence" value="ECO:0007669"/>
    <property type="project" value="UniProtKB-KW"/>
</dbReference>
<keyword evidence="10" id="KW-0408">Iron</keyword>
<dbReference type="SUPFAM" id="SSF46548">
    <property type="entry name" value="alpha-helical ferredoxin"/>
    <property type="match status" value="1"/>
</dbReference>
<dbReference type="AlphaFoldDB" id="A7NNJ4"/>
<dbReference type="InterPro" id="IPR050573">
    <property type="entry name" value="SDH/FRD_Iron-Sulfur"/>
</dbReference>
<keyword evidence="5" id="KW-0004">4Fe-4S</keyword>
<dbReference type="RefSeq" id="WP_012121559.1">
    <property type="nucleotide sequence ID" value="NC_009767.1"/>
</dbReference>
<gene>
    <name evidence="15" type="ordered locus">Rcas_3081</name>
</gene>
<dbReference type="Gene3D" id="3.10.20.30">
    <property type="match status" value="1"/>
</dbReference>
<dbReference type="OrthoDB" id="9804391at2"/>
<comment type="cofactor">
    <cofactor evidence="1">
        <name>[3Fe-4S] cluster</name>
        <dbReference type="ChEBI" id="CHEBI:21137"/>
    </cofactor>
</comment>
<evidence type="ECO:0000259" key="14">
    <source>
        <dbReference type="PROSITE" id="PS51379"/>
    </source>
</evidence>
<dbReference type="STRING" id="383372.Rcas_3081"/>
<keyword evidence="11" id="KW-0411">Iron-sulfur</keyword>
<evidence type="ECO:0000256" key="10">
    <source>
        <dbReference type="ARBA" id="ARBA00023004"/>
    </source>
</evidence>
<evidence type="ECO:0000256" key="2">
    <source>
        <dbReference type="ARBA" id="ARBA00001966"/>
    </source>
</evidence>
<dbReference type="GO" id="GO:0009055">
    <property type="term" value="F:electron transfer activity"/>
    <property type="evidence" value="ECO:0007669"/>
    <property type="project" value="InterPro"/>
</dbReference>
<evidence type="ECO:0000256" key="4">
    <source>
        <dbReference type="ARBA" id="ARBA00012792"/>
    </source>
</evidence>
<dbReference type="eggNOG" id="COG0479">
    <property type="taxonomic scope" value="Bacteria"/>
</dbReference>
<dbReference type="PROSITE" id="PS00198">
    <property type="entry name" value="4FE4S_FER_1"/>
    <property type="match status" value="1"/>
</dbReference>
<comment type="cofactor">
    <cofactor evidence="2">
        <name>[4Fe-4S] cluster</name>
        <dbReference type="ChEBI" id="CHEBI:49883"/>
    </cofactor>
</comment>
<evidence type="ECO:0000256" key="5">
    <source>
        <dbReference type="ARBA" id="ARBA00022485"/>
    </source>
</evidence>
<dbReference type="NCBIfam" id="TIGR00384">
    <property type="entry name" value="dhsB"/>
    <property type="match status" value="1"/>
</dbReference>
<dbReference type="PANTHER" id="PTHR11921:SF41">
    <property type="entry name" value="SUCCINATE DEHYDROGENASE"/>
    <property type="match status" value="1"/>
</dbReference>
<dbReference type="PROSITE" id="PS00197">
    <property type="entry name" value="2FE2S_FER_1"/>
    <property type="match status" value="1"/>
</dbReference>
<dbReference type="GO" id="GO:0006099">
    <property type="term" value="P:tricarboxylic acid cycle"/>
    <property type="evidence" value="ECO:0007669"/>
    <property type="project" value="UniProtKB-KW"/>
</dbReference>
<dbReference type="InterPro" id="IPR036010">
    <property type="entry name" value="2Fe-2S_ferredoxin-like_sf"/>
</dbReference>
<evidence type="ECO:0000256" key="9">
    <source>
        <dbReference type="ARBA" id="ARBA00023002"/>
    </source>
</evidence>
<evidence type="ECO:0000256" key="1">
    <source>
        <dbReference type="ARBA" id="ARBA00001927"/>
    </source>
</evidence>
<dbReference type="GO" id="GO:0046872">
    <property type="term" value="F:metal ion binding"/>
    <property type="evidence" value="ECO:0007669"/>
    <property type="project" value="UniProtKB-KW"/>
</dbReference>
<dbReference type="GO" id="GO:0051538">
    <property type="term" value="F:3 iron, 4 sulfur cluster binding"/>
    <property type="evidence" value="ECO:0007669"/>
    <property type="project" value="UniProtKB-KW"/>
</dbReference>
<dbReference type="KEGG" id="rca:Rcas_3081"/>
<evidence type="ECO:0000256" key="8">
    <source>
        <dbReference type="ARBA" id="ARBA00022723"/>
    </source>
</evidence>
<evidence type="ECO:0000313" key="15">
    <source>
        <dbReference type="EMBL" id="ABU59135.1"/>
    </source>
</evidence>
<dbReference type="InterPro" id="IPR006058">
    <property type="entry name" value="2Fe2S_fd_BS"/>
</dbReference>
<evidence type="ECO:0000256" key="6">
    <source>
        <dbReference type="ARBA" id="ARBA00022532"/>
    </source>
</evidence>
<reference evidence="15 16" key="1">
    <citation type="submission" date="2007-08" db="EMBL/GenBank/DDBJ databases">
        <title>Complete sequence of Roseiflexus castenholzii DSM 13941.</title>
        <authorList>
            <consortium name="US DOE Joint Genome Institute"/>
            <person name="Copeland A."/>
            <person name="Lucas S."/>
            <person name="Lapidus A."/>
            <person name="Barry K."/>
            <person name="Glavina del Rio T."/>
            <person name="Dalin E."/>
            <person name="Tice H."/>
            <person name="Pitluck S."/>
            <person name="Thompson L.S."/>
            <person name="Brettin T."/>
            <person name="Bruce D."/>
            <person name="Detter J.C."/>
            <person name="Han C."/>
            <person name="Tapia R."/>
            <person name="Schmutz J."/>
            <person name="Larimer F."/>
            <person name="Land M."/>
            <person name="Hauser L."/>
            <person name="Kyrpides N."/>
            <person name="Mikhailova N."/>
            <person name="Bryant D.A."/>
            <person name="Hanada S."/>
            <person name="Tsukatani Y."/>
            <person name="Richardson P."/>
        </authorList>
    </citation>
    <scope>NUCLEOTIDE SEQUENCE [LARGE SCALE GENOMIC DNA]</scope>
    <source>
        <strain evidence="16">DSM 13941 / HLO8</strain>
    </source>
</reference>
<keyword evidence="9" id="KW-0560">Oxidoreductase</keyword>
<dbReference type="InterPro" id="IPR017896">
    <property type="entry name" value="4Fe4S_Fe-S-bd"/>
</dbReference>
<dbReference type="GO" id="GO:0022904">
    <property type="term" value="P:respiratory electron transport chain"/>
    <property type="evidence" value="ECO:0007669"/>
    <property type="project" value="TreeGrafter"/>
</dbReference>
<evidence type="ECO:0000256" key="12">
    <source>
        <dbReference type="ARBA" id="ARBA00023291"/>
    </source>
</evidence>
<dbReference type="InterPro" id="IPR012675">
    <property type="entry name" value="Beta-grasp_dom_sf"/>
</dbReference>
<dbReference type="PROSITE" id="PS51379">
    <property type="entry name" value="4FE4S_FER_2"/>
    <property type="match status" value="1"/>
</dbReference>
<dbReference type="InterPro" id="IPR017900">
    <property type="entry name" value="4Fe4S_Fe_S_CS"/>
</dbReference>
<dbReference type="SUPFAM" id="SSF54292">
    <property type="entry name" value="2Fe-2S ferredoxin-like"/>
    <property type="match status" value="1"/>
</dbReference>